<gene>
    <name evidence="1" type="ORF">NZH93_20160</name>
</gene>
<evidence type="ECO:0000313" key="1">
    <source>
        <dbReference type="EMBL" id="MCS7479181.1"/>
    </source>
</evidence>
<organism evidence="1 2">
    <name type="scientific">Umezawaea endophytica</name>
    <dbReference type="NCBI Taxonomy" id="1654476"/>
    <lineage>
        <taxon>Bacteria</taxon>
        <taxon>Bacillati</taxon>
        <taxon>Actinomycetota</taxon>
        <taxon>Actinomycetes</taxon>
        <taxon>Pseudonocardiales</taxon>
        <taxon>Pseudonocardiaceae</taxon>
        <taxon>Umezawaea</taxon>
    </lineage>
</organism>
<dbReference type="RefSeq" id="WP_259624687.1">
    <property type="nucleotide sequence ID" value="NZ_JANYMP010000009.1"/>
</dbReference>
<dbReference type="SUPFAM" id="SSF51338">
    <property type="entry name" value="Composite domain of metallo-dependent hydrolases"/>
    <property type="match status" value="1"/>
</dbReference>
<keyword evidence="2" id="KW-1185">Reference proteome</keyword>
<sequence length="62" mass="7094">MGSTPWCSRTCNVETVIIAGKIRKWRGSLLDADLVRLRGELERSRDHLFRAADVQQNLFGYS</sequence>
<dbReference type="AlphaFoldDB" id="A0A9X2VM62"/>
<name>A0A9X2VM62_9PSEU</name>
<dbReference type="GO" id="GO:0016810">
    <property type="term" value="F:hydrolase activity, acting on carbon-nitrogen (but not peptide) bonds"/>
    <property type="evidence" value="ECO:0007669"/>
    <property type="project" value="InterPro"/>
</dbReference>
<dbReference type="Proteomes" id="UP001141259">
    <property type="component" value="Unassembled WGS sequence"/>
</dbReference>
<evidence type="ECO:0000313" key="2">
    <source>
        <dbReference type="Proteomes" id="UP001141259"/>
    </source>
</evidence>
<dbReference type="InterPro" id="IPR011059">
    <property type="entry name" value="Metal-dep_hydrolase_composite"/>
</dbReference>
<dbReference type="EMBL" id="JANYMP010000009">
    <property type="protein sequence ID" value="MCS7479181.1"/>
    <property type="molecule type" value="Genomic_DNA"/>
</dbReference>
<comment type="caution">
    <text evidence="1">The sequence shown here is derived from an EMBL/GenBank/DDBJ whole genome shotgun (WGS) entry which is preliminary data.</text>
</comment>
<reference evidence="1" key="1">
    <citation type="submission" date="2022-08" db="EMBL/GenBank/DDBJ databases">
        <authorList>
            <person name="Tistechok S."/>
            <person name="Samborskyy M."/>
            <person name="Roman I."/>
        </authorList>
    </citation>
    <scope>NUCLEOTIDE SEQUENCE</scope>
    <source>
        <strain evidence="1">DSM 103496</strain>
    </source>
</reference>
<proteinExistence type="predicted"/>
<accession>A0A9X2VM62</accession>
<protein>
    <submittedName>
        <fullName evidence="1">Uncharacterized protein</fullName>
    </submittedName>
</protein>